<organism evidence="3 4">
    <name type="scientific">Ephemerocybe angulata</name>
    <dbReference type="NCBI Taxonomy" id="980116"/>
    <lineage>
        <taxon>Eukaryota</taxon>
        <taxon>Fungi</taxon>
        <taxon>Dikarya</taxon>
        <taxon>Basidiomycota</taxon>
        <taxon>Agaricomycotina</taxon>
        <taxon>Agaricomycetes</taxon>
        <taxon>Agaricomycetidae</taxon>
        <taxon>Agaricales</taxon>
        <taxon>Agaricineae</taxon>
        <taxon>Psathyrellaceae</taxon>
        <taxon>Ephemerocybe</taxon>
    </lineage>
</organism>
<protein>
    <recommendedName>
        <fullName evidence="2">Ndc10 domain-containing protein</fullName>
    </recommendedName>
</protein>
<feature type="region of interest" description="Disordered" evidence="1">
    <location>
        <begin position="222"/>
        <end position="250"/>
    </location>
</feature>
<gene>
    <name evidence="3" type="ORF">DFP72DRAFT_1077542</name>
</gene>
<reference evidence="3 4" key="1">
    <citation type="submission" date="2020-07" db="EMBL/GenBank/DDBJ databases">
        <title>Comparative genomics of pyrophilous fungi reveals a link between fire events and developmental genes.</title>
        <authorList>
            <consortium name="DOE Joint Genome Institute"/>
            <person name="Steindorff A.S."/>
            <person name="Carver A."/>
            <person name="Calhoun S."/>
            <person name="Stillman K."/>
            <person name="Liu H."/>
            <person name="Lipzen A."/>
            <person name="Pangilinan J."/>
            <person name="Labutti K."/>
            <person name="Bruns T.D."/>
            <person name="Grigoriev I.V."/>
        </authorList>
    </citation>
    <scope>NUCLEOTIDE SEQUENCE [LARGE SCALE GENOMIC DNA]</scope>
    <source>
        <strain evidence="3 4">CBS 144469</strain>
    </source>
</reference>
<dbReference type="EMBL" id="JACGCI010000106">
    <property type="protein sequence ID" value="KAF6745392.1"/>
    <property type="molecule type" value="Genomic_DNA"/>
</dbReference>
<evidence type="ECO:0000256" key="1">
    <source>
        <dbReference type="SAM" id="MobiDB-lite"/>
    </source>
</evidence>
<comment type="caution">
    <text evidence="3">The sequence shown here is derived from an EMBL/GenBank/DDBJ whole genome shotgun (WGS) entry which is preliminary data.</text>
</comment>
<dbReference type="InterPro" id="IPR031872">
    <property type="entry name" value="NDC10_II"/>
</dbReference>
<dbReference type="OrthoDB" id="2675946at2759"/>
<name>A0A8H6HFU4_9AGAR</name>
<dbReference type="InterPro" id="IPR011010">
    <property type="entry name" value="DNA_brk_join_enz"/>
</dbReference>
<feature type="compositionally biased region" description="Basic and acidic residues" evidence="1">
    <location>
        <begin position="1016"/>
        <end position="1026"/>
    </location>
</feature>
<dbReference type="SUPFAM" id="SSF56349">
    <property type="entry name" value="DNA breaking-rejoining enzymes"/>
    <property type="match status" value="1"/>
</dbReference>
<dbReference type="GO" id="GO:0003677">
    <property type="term" value="F:DNA binding"/>
    <property type="evidence" value="ECO:0007669"/>
    <property type="project" value="InterPro"/>
</dbReference>
<dbReference type="InterPro" id="IPR038279">
    <property type="entry name" value="Ndc10_dom2_sf"/>
</dbReference>
<feature type="compositionally biased region" description="Polar residues" evidence="1">
    <location>
        <begin position="117"/>
        <end position="126"/>
    </location>
</feature>
<evidence type="ECO:0000313" key="3">
    <source>
        <dbReference type="EMBL" id="KAF6745392.1"/>
    </source>
</evidence>
<dbReference type="Proteomes" id="UP000521943">
    <property type="component" value="Unassembled WGS sequence"/>
</dbReference>
<evidence type="ECO:0000313" key="4">
    <source>
        <dbReference type="Proteomes" id="UP000521943"/>
    </source>
</evidence>
<dbReference type="AlphaFoldDB" id="A0A8H6HFU4"/>
<dbReference type="Pfam" id="PF16787">
    <property type="entry name" value="NDC10_II"/>
    <property type="match status" value="1"/>
</dbReference>
<dbReference type="Gene3D" id="1.10.443.20">
    <property type="entry name" value="Centromere DNA-binding protein complex CBF3 subunit, domain 2"/>
    <property type="match status" value="1"/>
</dbReference>
<keyword evidence="4" id="KW-1185">Reference proteome</keyword>
<accession>A0A8H6HFU4</accession>
<sequence>MEAINQRDVIAASQAPGLASSPVDRHSALTLEPSQSGGAVIASKESFAAALSQITRKAPLAEECTRLGLRLPKSANLARLKDALLTHWYPSPATDSESLTLASHPHTPPPPLVNQPRPESTPTTPQHVPFDESQIDPALRSLPQPPPSQERTPTPGAAGLGDLPPVRNPLSAEEVQEDLDEQNPHLINPELAEHETLVQALGIQERHAADTILNYNAGIDLDGDLESDEELDDGDSDGEEEDDDSRVSDLEAFKKKTRLDAARRAEGNRRPGGLRTQKGLVKFWQEFIQGALNKGQVSDDIVDSHSLLLFIDWCATRPKRTPKGFEIPNTLVGASQIKKHFFSVLRIRKEQEAHNPRLREERPTTSVHVWDAVKCRMDEAIKRVRSGDVGPEEDAPDIVHNTFLDRMTEEELTRILTGFLQHRELRCVINGHLAWTMQNATGNRGDDIRALKIAELQPYDMPHPNSITSMFCILAMQGEEKAGLKGMQSKVNQVYSALLAHRKAEWCPIAALAFYHHYLYDVRQVIEEMNIDWLWNKSWRRIRLLHGKHPESPLSEQSLYNLFVRAYDKAGIKNHLKQHFARHLLPYLQAQLGVSSDETSRMGWKRGSAYFDSYAPALPKAGILAAHGYKVFEHYNPLHTNVHVPKQFLEMVCSMAEGILESIRGQENLQGTMNYWEMVIASRPYLFQSAAAIFKMCPESALFKLPALAHPDVQNWMRTTFQEELLMSQVQAGEPIALQRVEGALVNMDIQQLRTTVASQTVEVIKLRQMIERRTQHFSPTKGFSAQLYENRVSSLSYPSKSYSRTPSTPPPSQPLAVLSDAGEPTSVYATPDAGLRAFVNDSPKKNPDARQSTQVDLVLPPTSAFQQPGGAHLLFPPILGCQGATWTDIFNLIKQPQYLWDVYQPSKSLDAYETVENICSLFTSGEAVFDSKGVRSGMKPPLQLLEDRFGSEWRKSGGQSARKKWQRFREIPDWVVAQSRERGVTTQVVVEELEATRVEKKVGLNGLYKIVEGRRKEAAKAHPAEAHASASSTPELEEVGNGKRRAKAIDPRKRSKRK</sequence>
<evidence type="ECO:0000259" key="2">
    <source>
        <dbReference type="Pfam" id="PF16787"/>
    </source>
</evidence>
<feature type="compositionally biased region" description="Acidic residues" evidence="1">
    <location>
        <begin position="222"/>
        <end position="244"/>
    </location>
</feature>
<feature type="domain" description="Ndc10" evidence="2">
    <location>
        <begin position="434"/>
        <end position="713"/>
    </location>
</feature>
<feature type="region of interest" description="Disordered" evidence="1">
    <location>
        <begin position="94"/>
        <end position="168"/>
    </location>
</feature>
<feature type="region of interest" description="Disordered" evidence="1">
    <location>
        <begin position="799"/>
        <end position="820"/>
    </location>
</feature>
<proteinExistence type="predicted"/>
<feature type="region of interest" description="Disordered" evidence="1">
    <location>
        <begin position="1016"/>
        <end position="1059"/>
    </location>
</feature>